<dbReference type="PANTHER" id="PTHR45638:SF11">
    <property type="entry name" value="CYCLIC NUCLEOTIDE-GATED CATION CHANNEL SUBUNIT A"/>
    <property type="match status" value="1"/>
</dbReference>
<evidence type="ECO:0000313" key="2">
    <source>
        <dbReference type="Proteomes" id="UP000019132"/>
    </source>
</evidence>
<dbReference type="eggNOG" id="KOG0500">
    <property type="taxonomic scope" value="Eukaryota"/>
</dbReference>
<dbReference type="SUPFAM" id="SSF51206">
    <property type="entry name" value="cAMP-binding domain-like"/>
    <property type="match status" value="1"/>
</dbReference>
<dbReference type="AlphaFoldDB" id="K3WP57"/>
<name>K3WP57_GLOUD</name>
<dbReference type="PANTHER" id="PTHR45638">
    <property type="entry name" value="CYCLIC NUCLEOTIDE-GATED CATION CHANNEL SUBUNIT A"/>
    <property type="match status" value="1"/>
</dbReference>
<dbReference type="GO" id="GO:0005221">
    <property type="term" value="F:intracellularly cyclic nucleotide-activated monoatomic cation channel activity"/>
    <property type="evidence" value="ECO:0007669"/>
    <property type="project" value="InterPro"/>
</dbReference>
<accession>K3WP57</accession>
<reference evidence="2" key="1">
    <citation type="journal article" date="2010" name="Genome Biol.">
        <title>Genome sequence of the necrotrophic plant pathogen Pythium ultimum reveals original pathogenicity mechanisms and effector repertoire.</title>
        <authorList>
            <person name="Levesque C.A."/>
            <person name="Brouwer H."/>
            <person name="Cano L."/>
            <person name="Hamilton J.P."/>
            <person name="Holt C."/>
            <person name="Huitema E."/>
            <person name="Raffaele S."/>
            <person name="Robideau G.P."/>
            <person name="Thines M."/>
            <person name="Win J."/>
            <person name="Zerillo M.M."/>
            <person name="Beakes G.W."/>
            <person name="Boore J.L."/>
            <person name="Busam D."/>
            <person name="Dumas B."/>
            <person name="Ferriera S."/>
            <person name="Fuerstenberg S.I."/>
            <person name="Gachon C.M."/>
            <person name="Gaulin E."/>
            <person name="Govers F."/>
            <person name="Grenville-Briggs L."/>
            <person name="Horner N."/>
            <person name="Hostetler J."/>
            <person name="Jiang R.H."/>
            <person name="Johnson J."/>
            <person name="Krajaejun T."/>
            <person name="Lin H."/>
            <person name="Meijer H.J."/>
            <person name="Moore B."/>
            <person name="Morris P."/>
            <person name="Phuntmart V."/>
            <person name="Puiu D."/>
            <person name="Shetty J."/>
            <person name="Stajich J.E."/>
            <person name="Tripathy S."/>
            <person name="Wawra S."/>
            <person name="van West P."/>
            <person name="Whitty B.R."/>
            <person name="Coutinho P.M."/>
            <person name="Henrissat B."/>
            <person name="Martin F."/>
            <person name="Thomas P.D."/>
            <person name="Tyler B.M."/>
            <person name="De Vries R.P."/>
            <person name="Kamoun S."/>
            <person name="Yandell M."/>
            <person name="Tisserat N."/>
            <person name="Buell C.R."/>
        </authorList>
    </citation>
    <scope>NUCLEOTIDE SEQUENCE</scope>
    <source>
        <strain evidence="2">DAOM:BR144</strain>
    </source>
</reference>
<dbReference type="VEuPathDB" id="FungiDB:PYU1_G006736"/>
<dbReference type="Proteomes" id="UP000019132">
    <property type="component" value="Unassembled WGS sequence"/>
</dbReference>
<protein>
    <recommendedName>
        <fullName evidence="3">Cyclic nucleotide-binding domain-containing protein</fullName>
    </recommendedName>
</protein>
<dbReference type="InterPro" id="IPR050866">
    <property type="entry name" value="CNG_cation_channel"/>
</dbReference>
<organism evidence="1 2">
    <name type="scientific">Globisporangium ultimum (strain ATCC 200006 / CBS 805.95 / DAOM BR144)</name>
    <name type="common">Pythium ultimum</name>
    <dbReference type="NCBI Taxonomy" id="431595"/>
    <lineage>
        <taxon>Eukaryota</taxon>
        <taxon>Sar</taxon>
        <taxon>Stramenopiles</taxon>
        <taxon>Oomycota</taxon>
        <taxon>Peronosporomycetes</taxon>
        <taxon>Pythiales</taxon>
        <taxon>Pythiaceae</taxon>
        <taxon>Globisporangium</taxon>
    </lineage>
</organism>
<sequence length="142" mass="16188">MVPRCQNGCTEEVEARINQLKHLLSFRRVPENLQQQAIEYLRRYYIDAESNDRESTKLLCPSIAKDIQIELTRATVAKIPIFKGCSDHFVTALTGLLEMIAVPAQFTLWQTGDFGDTLYIVSRYAAIVSKDQGRGYDVVFVR</sequence>
<proteinExistence type="predicted"/>
<dbReference type="OMA" id="DACINQL"/>
<dbReference type="Gene3D" id="2.60.120.10">
    <property type="entry name" value="Jelly Rolls"/>
    <property type="match status" value="1"/>
</dbReference>
<dbReference type="STRING" id="431595.K3WP57"/>
<evidence type="ECO:0008006" key="3">
    <source>
        <dbReference type="Google" id="ProtNLM"/>
    </source>
</evidence>
<dbReference type="InterPro" id="IPR014710">
    <property type="entry name" value="RmlC-like_jellyroll"/>
</dbReference>
<dbReference type="InterPro" id="IPR018490">
    <property type="entry name" value="cNMP-bd_dom_sf"/>
</dbReference>
<reference evidence="1" key="3">
    <citation type="submission" date="2015-02" db="UniProtKB">
        <authorList>
            <consortium name="EnsemblProtists"/>
        </authorList>
    </citation>
    <scope>IDENTIFICATION</scope>
    <source>
        <strain evidence="1">DAOM BR144</strain>
    </source>
</reference>
<dbReference type="GO" id="GO:0044877">
    <property type="term" value="F:protein-containing complex binding"/>
    <property type="evidence" value="ECO:0007669"/>
    <property type="project" value="TreeGrafter"/>
</dbReference>
<dbReference type="EMBL" id="GL376635">
    <property type="status" value="NOT_ANNOTATED_CDS"/>
    <property type="molecule type" value="Genomic_DNA"/>
</dbReference>
<dbReference type="InParanoid" id="K3WP57"/>
<evidence type="ECO:0000313" key="1">
    <source>
        <dbReference type="EnsemblProtists" id="PYU1_T006749"/>
    </source>
</evidence>
<reference evidence="2" key="2">
    <citation type="submission" date="2010-04" db="EMBL/GenBank/DDBJ databases">
        <authorList>
            <person name="Buell R."/>
            <person name="Hamilton J."/>
            <person name="Hostetler J."/>
        </authorList>
    </citation>
    <scope>NUCLEOTIDE SEQUENCE [LARGE SCALE GENOMIC DNA]</scope>
    <source>
        <strain evidence="2">DAOM:BR144</strain>
    </source>
</reference>
<dbReference type="EnsemblProtists" id="PYU1_T006749">
    <property type="protein sequence ID" value="PYU1_T006749"/>
    <property type="gene ID" value="PYU1_G006736"/>
</dbReference>
<keyword evidence="2" id="KW-1185">Reference proteome</keyword>
<dbReference type="HOGENOM" id="CLU_1819710_0_0_1"/>